<dbReference type="Proteomes" id="UP001168821">
    <property type="component" value="Unassembled WGS sequence"/>
</dbReference>
<name>A0AA38MTX1_9CUCU</name>
<feature type="compositionally biased region" description="Basic and acidic residues" evidence="1">
    <location>
        <begin position="58"/>
        <end position="71"/>
    </location>
</feature>
<gene>
    <name evidence="2" type="ORF">Zmor_002579</name>
</gene>
<sequence>MKLRVCITIWIRNDVNFLGNRPHPLRDANRLIVVVFSERLFPSTPPSDSGPRRPTRVRSSESHKNTLHVEVKASSGPASRPEGRAPSRPAPA</sequence>
<dbReference type="AlphaFoldDB" id="A0AA38MTX1"/>
<comment type="caution">
    <text evidence="2">The sequence shown here is derived from an EMBL/GenBank/DDBJ whole genome shotgun (WGS) entry which is preliminary data.</text>
</comment>
<accession>A0AA38MTX1</accession>
<evidence type="ECO:0000313" key="2">
    <source>
        <dbReference type="EMBL" id="KAJ3667179.1"/>
    </source>
</evidence>
<organism evidence="2 3">
    <name type="scientific">Zophobas morio</name>
    <dbReference type="NCBI Taxonomy" id="2755281"/>
    <lineage>
        <taxon>Eukaryota</taxon>
        <taxon>Metazoa</taxon>
        <taxon>Ecdysozoa</taxon>
        <taxon>Arthropoda</taxon>
        <taxon>Hexapoda</taxon>
        <taxon>Insecta</taxon>
        <taxon>Pterygota</taxon>
        <taxon>Neoptera</taxon>
        <taxon>Endopterygota</taxon>
        <taxon>Coleoptera</taxon>
        <taxon>Polyphaga</taxon>
        <taxon>Cucujiformia</taxon>
        <taxon>Tenebrionidae</taxon>
        <taxon>Zophobas</taxon>
    </lineage>
</organism>
<protein>
    <submittedName>
        <fullName evidence="2">Uncharacterized protein</fullName>
    </submittedName>
</protein>
<proteinExistence type="predicted"/>
<reference evidence="2" key="1">
    <citation type="journal article" date="2023" name="G3 (Bethesda)">
        <title>Whole genome assemblies of Zophobas morio and Tenebrio molitor.</title>
        <authorList>
            <person name="Kaur S."/>
            <person name="Stinson S.A."/>
            <person name="diCenzo G.C."/>
        </authorList>
    </citation>
    <scope>NUCLEOTIDE SEQUENCE</scope>
    <source>
        <strain evidence="2">QUZm001</strain>
    </source>
</reference>
<evidence type="ECO:0000256" key="1">
    <source>
        <dbReference type="SAM" id="MobiDB-lite"/>
    </source>
</evidence>
<feature type="region of interest" description="Disordered" evidence="1">
    <location>
        <begin position="41"/>
        <end position="92"/>
    </location>
</feature>
<keyword evidence="3" id="KW-1185">Reference proteome</keyword>
<evidence type="ECO:0000313" key="3">
    <source>
        <dbReference type="Proteomes" id="UP001168821"/>
    </source>
</evidence>
<dbReference type="EMBL" id="JALNTZ010000001">
    <property type="protein sequence ID" value="KAJ3667179.1"/>
    <property type="molecule type" value="Genomic_DNA"/>
</dbReference>